<evidence type="ECO:0000256" key="5">
    <source>
        <dbReference type="ARBA" id="ARBA00023163"/>
    </source>
</evidence>
<comment type="similarity">
    <text evidence="1 6">Belongs to the sigma-70 factor family. ECF subfamily.</text>
</comment>
<keyword evidence="5 6" id="KW-0804">Transcription</keyword>
<dbReference type="EMBL" id="PIUK01000028">
    <property type="protein sequence ID" value="MBY6275522.1"/>
    <property type="molecule type" value="Genomic_DNA"/>
</dbReference>
<dbReference type="InterPro" id="IPR013249">
    <property type="entry name" value="RNA_pol_sigma70_r4_t2"/>
</dbReference>
<evidence type="ECO:0000256" key="7">
    <source>
        <dbReference type="SAM" id="MobiDB-lite"/>
    </source>
</evidence>
<comment type="caution">
    <text evidence="10">The sequence shown here is derived from an EMBL/GenBank/DDBJ whole genome shotgun (WGS) entry which is preliminary data.</text>
</comment>
<dbReference type="NCBIfam" id="TIGR02937">
    <property type="entry name" value="sigma70-ECF"/>
    <property type="match status" value="1"/>
</dbReference>
<feature type="domain" description="RNA polymerase sigma-70 region 2" evidence="8">
    <location>
        <begin position="24"/>
        <end position="91"/>
    </location>
</feature>
<dbReference type="GO" id="GO:0006352">
    <property type="term" value="P:DNA-templated transcription initiation"/>
    <property type="evidence" value="ECO:0007669"/>
    <property type="project" value="InterPro"/>
</dbReference>
<evidence type="ECO:0000256" key="6">
    <source>
        <dbReference type="RuleBase" id="RU000716"/>
    </source>
</evidence>
<dbReference type="InterPro" id="IPR013325">
    <property type="entry name" value="RNA_pol_sigma_r2"/>
</dbReference>
<evidence type="ECO:0000256" key="3">
    <source>
        <dbReference type="ARBA" id="ARBA00023082"/>
    </source>
</evidence>
<evidence type="ECO:0000259" key="9">
    <source>
        <dbReference type="Pfam" id="PF08281"/>
    </source>
</evidence>
<feature type="compositionally biased region" description="Basic and acidic residues" evidence="7">
    <location>
        <begin position="94"/>
        <end position="104"/>
    </location>
</feature>
<feature type="region of interest" description="Disordered" evidence="7">
    <location>
        <begin position="94"/>
        <end position="113"/>
    </location>
</feature>
<dbReference type="GO" id="GO:0006950">
    <property type="term" value="P:response to stress"/>
    <property type="evidence" value="ECO:0007669"/>
    <property type="project" value="UniProtKB-ARBA"/>
</dbReference>
<dbReference type="SUPFAM" id="SSF88659">
    <property type="entry name" value="Sigma3 and sigma4 domains of RNA polymerase sigma factors"/>
    <property type="match status" value="1"/>
</dbReference>
<dbReference type="InterPro" id="IPR007627">
    <property type="entry name" value="RNA_pol_sigma70_r2"/>
</dbReference>
<organism evidence="10 11">
    <name type="scientific">Symbiobacterium thermophilum</name>
    <dbReference type="NCBI Taxonomy" id="2734"/>
    <lineage>
        <taxon>Bacteria</taxon>
        <taxon>Bacillati</taxon>
        <taxon>Bacillota</taxon>
        <taxon>Clostridia</taxon>
        <taxon>Eubacteriales</taxon>
        <taxon>Symbiobacteriaceae</taxon>
        <taxon>Symbiobacterium</taxon>
    </lineage>
</organism>
<dbReference type="InterPro" id="IPR000838">
    <property type="entry name" value="RNA_pol_sigma70_ECF_CS"/>
</dbReference>
<dbReference type="Pfam" id="PF04542">
    <property type="entry name" value="Sigma70_r2"/>
    <property type="match status" value="1"/>
</dbReference>
<evidence type="ECO:0000256" key="2">
    <source>
        <dbReference type="ARBA" id="ARBA00023015"/>
    </source>
</evidence>
<dbReference type="PROSITE" id="PS01063">
    <property type="entry name" value="SIGMA70_ECF"/>
    <property type="match status" value="1"/>
</dbReference>
<name>A0A953HZH4_SYMTR</name>
<evidence type="ECO:0000256" key="4">
    <source>
        <dbReference type="ARBA" id="ARBA00023125"/>
    </source>
</evidence>
<keyword evidence="2 6" id="KW-0805">Transcription regulation</keyword>
<protein>
    <recommendedName>
        <fullName evidence="6">RNA polymerase sigma factor</fullName>
    </recommendedName>
</protein>
<dbReference type="SUPFAM" id="SSF88946">
    <property type="entry name" value="Sigma2 domain of RNA polymerase sigma factors"/>
    <property type="match status" value="1"/>
</dbReference>
<dbReference type="CDD" id="cd06171">
    <property type="entry name" value="Sigma70_r4"/>
    <property type="match status" value="1"/>
</dbReference>
<dbReference type="Pfam" id="PF08281">
    <property type="entry name" value="Sigma70_r4_2"/>
    <property type="match status" value="1"/>
</dbReference>
<dbReference type="Proteomes" id="UP000732377">
    <property type="component" value="Unassembled WGS sequence"/>
</dbReference>
<accession>A0A953HZH4</accession>
<evidence type="ECO:0000313" key="11">
    <source>
        <dbReference type="Proteomes" id="UP000732377"/>
    </source>
</evidence>
<evidence type="ECO:0000313" key="10">
    <source>
        <dbReference type="EMBL" id="MBY6275522.1"/>
    </source>
</evidence>
<dbReference type="AlphaFoldDB" id="A0A953HZH4"/>
<gene>
    <name evidence="10" type="ORF">CWE10_04760</name>
</gene>
<keyword evidence="4 6" id="KW-0238">DNA-binding</keyword>
<dbReference type="PANTHER" id="PTHR43133:SF60">
    <property type="entry name" value="RNA POLYMERASE SIGMA FACTOR SIGV"/>
    <property type="match status" value="1"/>
</dbReference>
<dbReference type="Gene3D" id="1.10.10.10">
    <property type="entry name" value="Winged helix-like DNA-binding domain superfamily/Winged helix DNA-binding domain"/>
    <property type="match status" value="1"/>
</dbReference>
<dbReference type="GO" id="GO:0003677">
    <property type="term" value="F:DNA binding"/>
    <property type="evidence" value="ECO:0007669"/>
    <property type="project" value="UniProtKB-KW"/>
</dbReference>
<dbReference type="InterPro" id="IPR039425">
    <property type="entry name" value="RNA_pol_sigma-70-like"/>
</dbReference>
<keyword evidence="3 6" id="KW-0731">Sigma factor</keyword>
<dbReference type="InterPro" id="IPR014284">
    <property type="entry name" value="RNA_pol_sigma-70_dom"/>
</dbReference>
<evidence type="ECO:0000259" key="8">
    <source>
        <dbReference type="Pfam" id="PF04542"/>
    </source>
</evidence>
<dbReference type="GO" id="GO:0016987">
    <property type="term" value="F:sigma factor activity"/>
    <property type="evidence" value="ECO:0007669"/>
    <property type="project" value="UniProtKB-KW"/>
</dbReference>
<dbReference type="NCBIfam" id="NF007216">
    <property type="entry name" value="PRK09638.1"/>
    <property type="match status" value="1"/>
</dbReference>
<proteinExistence type="inferred from homology"/>
<feature type="domain" description="RNA polymerase sigma factor 70 region 4 type 2" evidence="9">
    <location>
        <begin position="118"/>
        <end position="167"/>
    </location>
</feature>
<sequence>MRPLHETELIRRAQRGDSAALATLLQQHYLPVKKYLVTITFDRALAEDLTQETMIRAIERVGQFQGRSRFSTWLMSIATRQYLDWLRRERRERQAAERAADERPPAQPGPSAEGRTALELLQTLPPEVALPVVLKHYYGYTYEEIAEWMEIPVGTVKSRVFNGVRALRRGLGQDEA</sequence>
<dbReference type="InterPro" id="IPR013324">
    <property type="entry name" value="RNA_pol_sigma_r3/r4-like"/>
</dbReference>
<reference evidence="10" key="1">
    <citation type="submission" date="2017-11" db="EMBL/GenBank/DDBJ databases">
        <title>Three new genomes from thermophilic consortium.</title>
        <authorList>
            <person name="Quaggio R."/>
            <person name="Amgarten D."/>
            <person name="Setubal J.C."/>
        </authorList>
    </citation>
    <scope>NUCLEOTIDE SEQUENCE</scope>
    <source>
        <strain evidence="10">ZCTH01-B2</strain>
    </source>
</reference>
<dbReference type="Gene3D" id="1.10.1740.10">
    <property type="match status" value="1"/>
</dbReference>
<dbReference type="InterPro" id="IPR036388">
    <property type="entry name" value="WH-like_DNA-bd_sf"/>
</dbReference>
<dbReference type="PANTHER" id="PTHR43133">
    <property type="entry name" value="RNA POLYMERASE ECF-TYPE SIGMA FACTO"/>
    <property type="match status" value="1"/>
</dbReference>
<evidence type="ECO:0000256" key="1">
    <source>
        <dbReference type="ARBA" id="ARBA00010641"/>
    </source>
</evidence>